<evidence type="ECO:0000256" key="4">
    <source>
        <dbReference type="ARBA" id="ARBA00022723"/>
    </source>
</evidence>
<dbReference type="GO" id="GO:0016491">
    <property type="term" value="F:oxidoreductase activity"/>
    <property type="evidence" value="ECO:0007669"/>
    <property type="project" value="InterPro"/>
</dbReference>
<evidence type="ECO:0000256" key="6">
    <source>
        <dbReference type="ARBA" id="ARBA00023014"/>
    </source>
</evidence>
<name>X1BA49_9ZZZZ</name>
<evidence type="ECO:0000256" key="2">
    <source>
        <dbReference type="ARBA" id="ARBA00022485"/>
    </source>
</evidence>
<dbReference type="InterPro" id="IPR058240">
    <property type="entry name" value="rSAM_sf"/>
</dbReference>
<dbReference type="SUPFAM" id="SSF102114">
    <property type="entry name" value="Radical SAM enzymes"/>
    <property type="match status" value="1"/>
</dbReference>
<sequence length="99" mass="11571">MNYHLVLTKRCNLNCQYCHGGEEIGPETEIQYNLDDLAAFLKKDDEIQLMLYGGEPTLRIPLIIELMDRFPQARFMLQTNALLLNKIPEDYAKRFHSIL</sequence>
<evidence type="ECO:0000256" key="1">
    <source>
        <dbReference type="ARBA" id="ARBA00001966"/>
    </source>
</evidence>
<feature type="domain" description="Radical SAM core" evidence="7">
    <location>
        <begin position="6"/>
        <end position="95"/>
    </location>
</feature>
<dbReference type="PANTHER" id="PTHR43273">
    <property type="entry name" value="ANAEROBIC SULFATASE-MATURATING ENZYME HOMOLOG ASLB-RELATED"/>
    <property type="match status" value="1"/>
</dbReference>
<evidence type="ECO:0000256" key="5">
    <source>
        <dbReference type="ARBA" id="ARBA00023004"/>
    </source>
</evidence>
<dbReference type="InterPro" id="IPR023867">
    <property type="entry name" value="Sulphatase_maturase_rSAM"/>
</dbReference>
<organism evidence="8">
    <name type="scientific">marine sediment metagenome</name>
    <dbReference type="NCBI Taxonomy" id="412755"/>
    <lineage>
        <taxon>unclassified sequences</taxon>
        <taxon>metagenomes</taxon>
        <taxon>ecological metagenomes</taxon>
    </lineage>
</organism>
<protein>
    <recommendedName>
        <fullName evidence="7">Radical SAM core domain-containing protein</fullName>
    </recommendedName>
</protein>
<dbReference type="AlphaFoldDB" id="X1BA49"/>
<dbReference type="GO" id="GO:0051539">
    <property type="term" value="F:4 iron, 4 sulfur cluster binding"/>
    <property type="evidence" value="ECO:0007669"/>
    <property type="project" value="UniProtKB-KW"/>
</dbReference>
<dbReference type="PANTHER" id="PTHR43273:SF2">
    <property type="entry name" value="RADICAL SAM CORE DOMAIN-CONTAINING PROTEIN"/>
    <property type="match status" value="1"/>
</dbReference>
<evidence type="ECO:0000256" key="3">
    <source>
        <dbReference type="ARBA" id="ARBA00022691"/>
    </source>
</evidence>
<dbReference type="SFLD" id="SFLDS00029">
    <property type="entry name" value="Radical_SAM"/>
    <property type="match status" value="1"/>
</dbReference>
<keyword evidence="2" id="KW-0004">4Fe-4S</keyword>
<accession>X1BA49</accession>
<comment type="cofactor">
    <cofactor evidence="1">
        <name>[4Fe-4S] cluster</name>
        <dbReference type="ChEBI" id="CHEBI:49883"/>
    </cofactor>
</comment>
<dbReference type="Pfam" id="PF04055">
    <property type="entry name" value="Radical_SAM"/>
    <property type="match status" value="1"/>
</dbReference>
<comment type="caution">
    <text evidence="8">The sequence shown here is derived from an EMBL/GenBank/DDBJ whole genome shotgun (WGS) entry which is preliminary data.</text>
</comment>
<keyword evidence="4" id="KW-0479">Metal-binding</keyword>
<feature type="non-terminal residue" evidence="8">
    <location>
        <position position="99"/>
    </location>
</feature>
<keyword evidence="5" id="KW-0408">Iron</keyword>
<dbReference type="EMBL" id="BART01012204">
    <property type="protein sequence ID" value="GAG78157.1"/>
    <property type="molecule type" value="Genomic_DNA"/>
</dbReference>
<gene>
    <name evidence="8" type="ORF">S01H4_25602</name>
</gene>
<dbReference type="PROSITE" id="PS01305">
    <property type="entry name" value="MOAA_NIFB_PQQE"/>
    <property type="match status" value="1"/>
</dbReference>
<evidence type="ECO:0000259" key="7">
    <source>
        <dbReference type="Pfam" id="PF04055"/>
    </source>
</evidence>
<keyword evidence="6" id="KW-0411">Iron-sulfur</keyword>
<dbReference type="InterPro" id="IPR007197">
    <property type="entry name" value="rSAM"/>
</dbReference>
<proteinExistence type="predicted"/>
<evidence type="ECO:0000313" key="8">
    <source>
        <dbReference type="EMBL" id="GAG78157.1"/>
    </source>
</evidence>
<dbReference type="InterPro" id="IPR013785">
    <property type="entry name" value="Aldolase_TIM"/>
</dbReference>
<dbReference type="GO" id="GO:0046872">
    <property type="term" value="F:metal ion binding"/>
    <property type="evidence" value="ECO:0007669"/>
    <property type="project" value="UniProtKB-KW"/>
</dbReference>
<dbReference type="CDD" id="cd01335">
    <property type="entry name" value="Radical_SAM"/>
    <property type="match status" value="1"/>
</dbReference>
<keyword evidence="3" id="KW-0949">S-adenosyl-L-methionine</keyword>
<dbReference type="Gene3D" id="3.20.20.70">
    <property type="entry name" value="Aldolase class I"/>
    <property type="match status" value="1"/>
</dbReference>
<dbReference type="InterPro" id="IPR000385">
    <property type="entry name" value="MoaA_NifB_PqqE_Fe-S-bd_CS"/>
</dbReference>
<reference evidence="8" key="1">
    <citation type="journal article" date="2014" name="Front. Microbiol.">
        <title>High frequency of phylogenetically diverse reductive dehalogenase-homologous genes in deep subseafloor sedimentary metagenomes.</title>
        <authorList>
            <person name="Kawai M."/>
            <person name="Futagami T."/>
            <person name="Toyoda A."/>
            <person name="Takaki Y."/>
            <person name="Nishi S."/>
            <person name="Hori S."/>
            <person name="Arai W."/>
            <person name="Tsubouchi T."/>
            <person name="Morono Y."/>
            <person name="Uchiyama I."/>
            <person name="Ito T."/>
            <person name="Fujiyama A."/>
            <person name="Inagaki F."/>
            <person name="Takami H."/>
        </authorList>
    </citation>
    <scope>NUCLEOTIDE SEQUENCE</scope>
    <source>
        <strain evidence="8">Expedition CK06-06</strain>
    </source>
</reference>